<feature type="transmembrane region" description="Helical" evidence="1">
    <location>
        <begin position="172"/>
        <end position="192"/>
    </location>
</feature>
<sequence>MTDPLSNFPMFRMELNIYPVYNNLHKDLLISHGTLADYPFDSYQSVMFAFAQEALTNESVSLILDSTSPLIVTSLSDLKITTDNIGSNPTFLADEDLKEEIIFTSVTLQRSAFVIGYCLVITVTFCSVFLLYSIDCLGLCTFFIWIGLVTLMICLIMITAVVFGYRQRNEIVVVPIGTVFAFTQLRSTMPGAPDGFGDILDLVGLLPCLVLLAICAVTMVGIYLFADPHDLSRKAFTWEELVNVLCFCIRRIRSTAYAWAQSARRLLRIARRKPSKVIEVPLTHFAGVDIWDEIPAILSSKGTIIPDISYIPIAPGGRDQYVSCNPAPLIPAPKEVTTPLESEKRFGSLTNCKSKRNTRREDDTDFFFALASSS</sequence>
<evidence type="ECO:0000313" key="2">
    <source>
        <dbReference type="EMBL" id="PBK94350.1"/>
    </source>
</evidence>
<dbReference type="EMBL" id="KZ293654">
    <property type="protein sequence ID" value="PBK94350.1"/>
    <property type="molecule type" value="Genomic_DNA"/>
</dbReference>
<proteinExistence type="predicted"/>
<dbReference type="Proteomes" id="UP000217790">
    <property type="component" value="Unassembled WGS sequence"/>
</dbReference>
<dbReference type="AlphaFoldDB" id="A0A2H3DJU0"/>
<evidence type="ECO:0000256" key="1">
    <source>
        <dbReference type="SAM" id="Phobius"/>
    </source>
</evidence>
<feature type="transmembrane region" description="Helical" evidence="1">
    <location>
        <begin position="204"/>
        <end position="226"/>
    </location>
</feature>
<protein>
    <submittedName>
        <fullName evidence="2">Uncharacterized protein</fullName>
    </submittedName>
</protein>
<dbReference type="STRING" id="47427.A0A2H3DJU0"/>
<keyword evidence="1" id="KW-0812">Transmembrane</keyword>
<gene>
    <name evidence="2" type="ORF">ARMGADRAFT_1079038</name>
</gene>
<dbReference type="OrthoDB" id="2923771at2759"/>
<reference evidence="3" key="1">
    <citation type="journal article" date="2017" name="Nat. Ecol. Evol.">
        <title>Genome expansion and lineage-specific genetic innovations in the forest pathogenic fungi Armillaria.</title>
        <authorList>
            <person name="Sipos G."/>
            <person name="Prasanna A.N."/>
            <person name="Walter M.C."/>
            <person name="O'Connor E."/>
            <person name="Balint B."/>
            <person name="Krizsan K."/>
            <person name="Kiss B."/>
            <person name="Hess J."/>
            <person name="Varga T."/>
            <person name="Slot J."/>
            <person name="Riley R."/>
            <person name="Boka B."/>
            <person name="Rigling D."/>
            <person name="Barry K."/>
            <person name="Lee J."/>
            <person name="Mihaltcheva S."/>
            <person name="LaButti K."/>
            <person name="Lipzen A."/>
            <person name="Waldron R."/>
            <person name="Moloney N.M."/>
            <person name="Sperisen C."/>
            <person name="Kredics L."/>
            <person name="Vagvoelgyi C."/>
            <person name="Patrignani A."/>
            <person name="Fitzpatrick D."/>
            <person name="Nagy I."/>
            <person name="Doyle S."/>
            <person name="Anderson J.B."/>
            <person name="Grigoriev I.V."/>
            <person name="Gueldener U."/>
            <person name="Muensterkoetter M."/>
            <person name="Nagy L.G."/>
        </authorList>
    </citation>
    <scope>NUCLEOTIDE SEQUENCE [LARGE SCALE GENOMIC DNA]</scope>
    <source>
        <strain evidence="3">Ar21-2</strain>
    </source>
</reference>
<keyword evidence="1" id="KW-1133">Transmembrane helix</keyword>
<keyword evidence="3" id="KW-1185">Reference proteome</keyword>
<accession>A0A2H3DJU0</accession>
<keyword evidence="1" id="KW-0472">Membrane</keyword>
<dbReference type="InParanoid" id="A0A2H3DJU0"/>
<feature type="transmembrane region" description="Helical" evidence="1">
    <location>
        <begin position="144"/>
        <end position="165"/>
    </location>
</feature>
<organism evidence="2 3">
    <name type="scientific">Armillaria gallica</name>
    <name type="common">Bulbous honey fungus</name>
    <name type="synonym">Armillaria bulbosa</name>
    <dbReference type="NCBI Taxonomy" id="47427"/>
    <lineage>
        <taxon>Eukaryota</taxon>
        <taxon>Fungi</taxon>
        <taxon>Dikarya</taxon>
        <taxon>Basidiomycota</taxon>
        <taxon>Agaricomycotina</taxon>
        <taxon>Agaricomycetes</taxon>
        <taxon>Agaricomycetidae</taxon>
        <taxon>Agaricales</taxon>
        <taxon>Marasmiineae</taxon>
        <taxon>Physalacriaceae</taxon>
        <taxon>Armillaria</taxon>
    </lineage>
</organism>
<feature type="transmembrane region" description="Helical" evidence="1">
    <location>
        <begin position="112"/>
        <end position="132"/>
    </location>
</feature>
<evidence type="ECO:0000313" key="3">
    <source>
        <dbReference type="Proteomes" id="UP000217790"/>
    </source>
</evidence>
<name>A0A2H3DJU0_ARMGA</name>